<dbReference type="SUPFAM" id="SSF53613">
    <property type="entry name" value="Ribokinase-like"/>
    <property type="match status" value="1"/>
</dbReference>
<evidence type="ECO:0000256" key="4">
    <source>
        <dbReference type="RuleBase" id="RU003704"/>
    </source>
</evidence>
<evidence type="ECO:0000313" key="6">
    <source>
        <dbReference type="EMBL" id="ABJ08735.1"/>
    </source>
</evidence>
<evidence type="ECO:0000256" key="3">
    <source>
        <dbReference type="ARBA" id="ARBA00022777"/>
    </source>
</evidence>
<organism evidence="6">
    <name type="scientific">Rhodopseudomonas palustris (strain BisA53)</name>
    <dbReference type="NCBI Taxonomy" id="316055"/>
    <lineage>
        <taxon>Bacteria</taxon>
        <taxon>Pseudomonadati</taxon>
        <taxon>Pseudomonadota</taxon>
        <taxon>Alphaproteobacteria</taxon>
        <taxon>Hyphomicrobiales</taxon>
        <taxon>Nitrobacteraceae</taxon>
        <taxon>Rhodopseudomonas</taxon>
    </lineage>
</organism>
<dbReference type="KEGG" id="rpe:RPE_4816"/>
<dbReference type="PRINTS" id="PR00990">
    <property type="entry name" value="RIBOKINASE"/>
</dbReference>
<evidence type="ECO:0000256" key="2">
    <source>
        <dbReference type="ARBA" id="ARBA00022679"/>
    </source>
</evidence>
<dbReference type="STRING" id="316055.RPE_4816"/>
<dbReference type="InterPro" id="IPR011611">
    <property type="entry name" value="PfkB_dom"/>
</dbReference>
<protein>
    <submittedName>
        <fullName evidence="6">PfkB domain protein</fullName>
    </submittedName>
</protein>
<proteinExistence type="inferred from homology"/>
<dbReference type="PROSITE" id="PS00584">
    <property type="entry name" value="PFKB_KINASES_2"/>
    <property type="match status" value="1"/>
</dbReference>
<dbReference type="eggNOG" id="COG0524">
    <property type="taxonomic scope" value="Bacteria"/>
</dbReference>
<evidence type="ECO:0000259" key="5">
    <source>
        <dbReference type="Pfam" id="PF00294"/>
    </source>
</evidence>
<dbReference type="OrthoDB" id="9795789at2"/>
<dbReference type="GO" id="GO:0016301">
    <property type="term" value="F:kinase activity"/>
    <property type="evidence" value="ECO:0007669"/>
    <property type="project" value="UniProtKB-KW"/>
</dbReference>
<dbReference type="EMBL" id="CP000463">
    <property type="protein sequence ID" value="ABJ08735.1"/>
    <property type="molecule type" value="Genomic_DNA"/>
</dbReference>
<feature type="domain" description="Carbohydrate kinase PfkB" evidence="5">
    <location>
        <begin position="9"/>
        <end position="294"/>
    </location>
</feature>
<keyword evidence="3 4" id="KW-0418">Kinase</keyword>
<gene>
    <name evidence="6" type="ordered locus">RPE_4816</name>
</gene>
<dbReference type="PANTHER" id="PTHR10584">
    <property type="entry name" value="SUGAR KINASE"/>
    <property type="match status" value="1"/>
</dbReference>
<dbReference type="GO" id="GO:0006796">
    <property type="term" value="P:phosphate-containing compound metabolic process"/>
    <property type="evidence" value="ECO:0007669"/>
    <property type="project" value="UniProtKB-ARBA"/>
</dbReference>
<dbReference type="HOGENOM" id="CLU_027634_2_2_5"/>
<reference evidence="6" key="1">
    <citation type="submission" date="2006-09" db="EMBL/GenBank/DDBJ databases">
        <title>Complete sequence of Rhodopseudomonas palustris BisA53.</title>
        <authorList>
            <consortium name="US DOE Joint Genome Institute"/>
            <person name="Copeland A."/>
            <person name="Lucas S."/>
            <person name="Lapidus A."/>
            <person name="Barry K."/>
            <person name="Detter J.C."/>
            <person name="Glavina del Rio T."/>
            <person name="Hammon N."/>
            <person name="Israni S."/>
            <person name="Dalin E."/>
            <person name="Tice H."/>
            <person name="Pitluck S."/>
            <person name="Chain P."/>
            <person name="Malfatti S."/>
            <person name="Shin M."/>
            <person name="Vergez L."/>
            <person name="Schmutz J."/>
            <person name="Larimer F."/>
            <person name="Land M."/>
            <person name="Hauser L."/>
            <person name="Pelletier D.A."/>
            <person name="Kyrpides N."/>
            <person name="Kim E."/>
            <person name="Harwood C.S."/>
            <person name="Oda Y."/>
            <person name="Richardson P."/>
        </authorList>
    </citation>
    <scope>NUCLEOTIDE SEQUENCE [LARGE SCALE GENOMIC DNA]</scope>
    <source>
        <strain evidence="6">BisA53</strain>
    </source>
</reference>
<evidence type="ECO:0000256" key="1">
    <source>
        <dbReference type="ARBA" id="ARBA00010688"/>
    </source>
</evidence>
<dbReference type="PANTHER" id="PTHR10584:SF157">
    <property type="entry name" value="SULFOFRUCTOSE KINASE"/>
    <property type="match status" value="1"/>
</dbReference>
<dbReference type="InterPro" id="IPR002173">
    <property type="entry name" value="Carboh/pur_kinase_PfkB_CS"/>
</dbReference>
<dbReference type="Pfam" id="PF00294">
    <property type="entry name" value="PfkB"/>
    <property type="match status" value="1"/>
</dbReference>
<dbReference type="GO" id="GO:0005829">
    <property type="term" value="C:cytosol"/>
    <property type="evidence" value="ECO:0007669"/>
    <property type="project" value="TreeGrafter"/>
</dbReference>
<sequence length="310" mass="33079">MSELARPPRILCIGMPVRDLTFRIDQLPKHGAKKRAEHFEEICGGNAVNAAIAIARLGGRAALTGPMGDRNEASYRFIVDEIAREAIDGSALVPMPGLTTPVSAVMIDQSGERTIVTFRDPGLWQVQLPDADAVLADCDAILIENRCAPFGTELCRAAQARGIPVVVDIDRPMALDDSLLTVASHLVFSIDALRATAAVPNDEAALRKLATLTPAFLAGTNGPQGTIWLDRQGEVQETPAFQVDAVDTLGAGDIFHGAFALAITERQGLPEALRFASAAAALKCTRFGGAFGSPRRDEVEQFLRTEPTTP</sequence>
<comment type="similarity">
    <text evidence="1 4">Belongs to the carbohydrate kinase PfkB family.</text>
</comment>
<dbReference type="Gene3D" id="3.40.1190.20">
    <property type="match status" value="1"/>
</dbReference>
<dbReference type="InterPro" id="IPR002139">
    <property type="entry name" value="Ribo/fructo_kinase"/>
</dbReference>
<accession>Q07H49</accession>
<keyword evidence="2 4" id="KW-0808">Transferase</keyword>
<name>Q07H49_RHOP5</name>
<dbReference type="InterPro" id="IPR029056">
    <property type="entry name" value="Ribokinase-like"/>
</dbReference>
<dbReference type="AlphaFoldDB" id="Q07H49"/>